<dbReference type="Proteomes" id="UP000053558">
    <property type="component" value="Unassembled WGS sequence"/>
</dbReference>
<dbReference type="KEGG" id="cput:CONPUDRAFT_149792"/>
<sequence>MQDLEGPHTPTKQANHVQDNDSGELEGSSDWDDETAFMSLLDLSDVQEKEDSASAVVDKLQPAFLAQDRQARQLIKDTYFHVINDIRRVHSQVDRVTSPALLAGLSIFVTSSKTFEDAILREQDLVGTTYTQKKVISVSFHPRSRPMVSQNELDDLYMQLAHKRDDSDELVKSLETNIGEHGDLCTPLSVLEPGWLISLSSSFSIAPSIQLNFRRRGTPDI</sequence>
<dbReference type="EMBL" id="JH711574">
    <property type="protein sequence ID" value="EIW84924.1"/>
    <property type="molecule type" value="Genomic_DNA"/>
</dbReference>
<dbReference type="RefSeq" id="XP_007764583.1">
    <property type="nucleotide sequence ID" value="XM_007766393.1"/>
</dbReference>
<reference evidence="3" key="1">
    <citation type="journal article" date="2012" name="Science">
        <title>The Paleozoic origin of enzymatic lignin decomposition reconstructed from 31 fungal genomes.</title>
        <authorList>
            <person name="Floudas D."/>
            <person name="Binder M."/>
            <person name="Riley R."/>
            <person name="Barry K."/>
            <person name="Blanchette R.A."/>
            <person name="Henrissat B."/>
            <person name="Martinez A.T."/>
            <person name="Otillar R."/>
            <person name="Spatafora J.W."/>
            <person name="Yadav J.S."/>
            <person name="Aerts A."/>
            <person name="Benoit I."/>
            <person name="Boyd A."/>
            <person name="Carlson A."/>
            <person name="Copeland A."/>
            <person name="Coutinho P.M."/>
            <person name="de Vries R.P."/>
            <person name="Ferreira P."/>
            <person name="Findley K."/>
            <person name="Foster B."/>
            <person name="Gaskell J."/>
            <person name="Glotzer D."/>
            <person name="Gorecki P."/>
            <person name="Heitman J."/>
            <person name="Hesse C."/>
            <person name="Hori C."/>
            <person name="Igarashi K."/>
            <person name="Jurgens J.A."/>
            <person name="Kallen N."/>
            <person name="Kersten P."/>
            <person name="Kohler A."/>
            <person name="Kuees U."/>
            <person name="Kumar T.K.A."/>
            <person name="Kuo A."/>
            <person name="LaButti K."/>
            <person name="Larrondo L.F."/>
            <person name="Lindquist E."/>
            <person name="Ling A."/>
            <person name="Lombard V."/>
            <person name="Lucas S."/>
            <person name="Lundell T."/>
            <person name="Martin R."/>
            <person name="McLaughlin D.J."/>
            <person name="Morgenstern I."/>
            <person name="Morin E."/>
            <person name="Murat C."/>
            <person name="Nagy L.G."/>
            <person name="Nolan M."/>
            <person name="Ohm R.A."/>
            <person name="Patyshakuliyeva A."/>
            <person name="Rokas A."/>
            <person name="Ruiz-Duenas F.J."/>
            <person name="Sabat G."/>
            <person name="Salamov A."/>
            <person name="Samejima M."/>
            <person name="Schmutz J."/>
            <person name="Slot J.C."/>
            <person name="St John F."/>
            <person name="Stenlid J."/>
            <person name="Sun H."/>
            <person name="Sun S."/>
            <person name="Syed K."/>
            <person name="Tsang A."/>
            <person name="Wiebenga A."/>
            <person name="Young D."/>
            <person name="Pisabarro A."/>
            <person name="Eastwood D.C."/>
            <person name="Martin F."/>
            <person name="Cullen D."/>
            <person name="Grigoriev I.V."/>
            <person name="Hibbett D.S."/>
        </authorList>
    </citation>
    <scope>NUCLEOTIDE SEQUENCE [LARGE SCALE GENOMIC DNA]</scope>
    <source>
        <strain evidence="3">RWD-64-598 SS2</strain>
    </source>
</reference>
<comment type="caution">
    <text evidence="2">The sequence shown here is derived from an EMBL/GenBank/DDBJ whole genome shotgun (WGS) entry which is preliminary data.</text>
</comment>
<feature type="region of interest" description="Disordered" evidence="1">
    <location>
        <begin position="1"/>
        <end position="30"/>
    </location>
</feature>
<dbReference type="GeneID" id="19202636"/>
<proteinExistence type="predicted"/>
<organism evidence="2 3">
    <name type="scientific">Coniophora puteana (strain RWD-64-598)</name>
    <name type="common">Brown rot fungus</name>
    <dbReference type="NCBI Taxonomy" id="741705"/>
    <lineage>
        <taxon>Eukaryota</taxon>
        <taxon>Fungi</taxon>
        <taxon>Dikarya</taxon>
        <taxon>Basidiomycota</taxon>
        <taxon>Agaricomycotina</taxon>
        <taxon>Agaricomycetes</taxon>
        <taxon>Agaricomycetidae</taxon>
        <taxon>Boletales</taxon>
        <taxon>Coniophorineae</taxon>
        <taxon>Coniophoraceae</taxon>
        <taxon>Coniophora</taxon>
    </lineage>
</organism>
<name>A0A5M3N1M1_CONPW</name>
<evidence type="ECO:0000313" key="3">
    <source>
        <dbReference type="Proteomes" id="UP000053558"/>
    </source>
</evidence>
<keyword evidence="3" id="KW-1185">Reference proteome</keyword>
<gene>
    <name evidence="2" type="ORF">CONPUDRAFT_149792</name>
</gene>
<feature type="compositionally biased region" description="Acidic residues" evidence="1">
    <location>
        <begin position="21"/>
        <end position="30"/>
    </location>
</feature>
<dbReference type="AlphaFoldDB" id="A0A5M3N1M1"/>
<dbReference type="OrthoDB" id="2678231at2759"/>
<accession>A0A5M3N1M1</accession>
<evidence type="ECO:0000313" key="2">
    <source>
        <dbReference type="EMBL" id="EIW84924.1"/>
    </source>
</evidence>
<evidence type="ECO:0000256" key="1">
    <source>
        <dbReference type="SAM" id="MobiDB-lite"/>
    </source>
</evidence>
<protein>
    <submittedName>
        <fullName evidence="2">Uncharacterized protein</fullName>
    </submittedName>
</protein>